<name>A0A5B0MT27_PUCGR</name>
<evidence type="ECO:0000313" key="3">
    <source>
        <dbReference type="Proteomes" id="UP000324748"/>
    </source>
</evidence>
<sequence>MGFSNRQVISNLASFLLSIAFCSNLLSDIPRGQLLFESTQEATHGPIISRPDTSNLIFASFSGLLHQWPNSIFPGGHSIVAGVIPRGTLLYHGANKQEIPPNGMEWLSFDPEMAYSVHAVREGETALYTYSTQRPLKIIYLDGQSASVGTAGYMDSQSLLINGTVTEKLQEFGPLNILDGEYQRAEGLCKLGKRLGFEGIVRMNTGFELIWCDFGDGLDLIRQTNTTDPFQNQDTYPAQHNPVFQVKSSPLLSEAPWESTRAATLQYHDPGETRVKLDANSFISFYDRVASLSEKRIAMNQQYKRSMHRLYGINEEDVGNVLDRLEKVIARKNSEGWEVNQNDPDWQGIVRNVIQRYSSRLTDLGHLLGDGERNATTKAMDVRRLTYAMLMPYVNFSNFSRTDFSWMEVGVMNCKIAFTTSERGREDLTESSRVLMGAIEGTLETLCGTVAKMFEEAVKLDLPNSYHHSRSTSLNDSLVEQKSREQVVTWTKELQHLTAWLGWPDGLRCDPQCSPNEICMIPMWPAVPVVRIHPFEYTAPVDEMFEAQPLPACLKWEKSKPLANLPAEKMSLTTRPES</sequence>
<organism evidence="2 3">
    <name type="scientific">Puccinia graminis f. sp. tritici</name>
    <dbReference type="NCBI Taxonomy" id="56615"/>
    <lineage>
        <taxon>Eukaryota</taxon>
        <taxon>Fungi</taxon>
        <taxon>Dikarya</taxon>
        <taxon>Basidiomycota</taxon>
        <taxon>Pucciniomycotina</taxon>
        <taxon>Pucciniomycetes</taxon>
        <taxon>Pucciniales</taxon>
        <taxon>Pucciniaceae</taxon>
        <taxon>Puccinia</taxon>
    </lineage>
</organism>
<dbReference type="PANTHER" id="PTHR35204:SF1">
    <property type="entry name" value="ENTEROTOXIN"/>
    <property type="match status" value="1"/>
</dbReference>
<dbReference type="Proteomes" id="UP000324748">
    <property type="component" value="Unassembled WGS sequence"/>
</dbReference>
<dbReference type="EMBL" id="VSWC01000132">
    <property type="protein sequence ID" value="KAA1079206.1"/>
    <property type="molecule type" value="Genomic_DNA"/>
</dbReference>
<dbReference type="InterPro" id="IPR038921">
    <property type="entry name" value="YOR389W-like"/>
</dbReference>
<accession>A0A5B0MT27</accession>
<evidence type="ECO:0000256" key="1">
    <source>
        <dbReference type="SAM" id="SignalP"/>
    </source>
</evidence>
<feature type="chain" id="PRO_5022801937" evidence="1">
    <location>
        <begin position="28"/>
        <end position="578"/>
    </location>
</feature>
<protein>
    <submittedName>
        <fullName evidence="2">Uncharacterized protein</fullName>
    </submittedName>
</protein>
<proteinExistence type="predicted"/>
<reference evidence="2 3" key="1">
    <citation type="submission" date="2019-05" db="EMBL/GenBank/DDBJ databases">
        <title>Emergence of the Ug99 lineage of the wheat stem rust pathogen through somatic hybridization.</title>
        <authorList>
            <person name="Li F."/>
            <person name="Upadhyaya N.M."/>
            <person name="Sperschneider J."/>
            <person name="Matny O."/>
            <person name="Nguyen-Phuc H."/>
            <person name="Mago R."/>
            <person name="Raley C."/>
            <person name="Miller M.E."/>
            <person name="Silverstein K.A.T."/>
            <person name="Henningsen E."/>
            <person name="Hirsch C.D."/>
            <person name="Visser B."/>
            <person name="Pretorius Z.A."/>
            <person name="Steffenson B.J."/>
            <person name="Schwessinger B."/>
            <person name="Dodds P.N."/>
            <person name="Figueroa M."/>
        </authorList>
    </citation>
    <scope>NUCLEOTIDE SEQUENCE [LARGE SCALE GENOMIC DNA]</scope>
    <source>
        <strain evidence="2">21-0</strain>
    </source>
</reference>
<evidence type="ECO:0000313" key="2">
    <source>
        <dbReference type="EMBL" id="KAA1079206.1"/>
    </source>
</evidence>
<dbReference type="OrthoDB" id="10261782at2759"/>
<dbReference type="AlphaFoldDB" id="A0A5B0MT27"/>
<comment type="caution">
    <text evidence="2">The sequence shown here is derived from an EMBL/GenBank/DDBJ whole genome shotgun (WGS) entry which is preliminary data.</text>
</comment>
<keyword evidence="1" id="KW-0732">Signal</keyword>
<dbReference type="PANTHER" id="PTHR35204">
    <property type="entry name" value="YALI0A21131P"/>
    <property type="match status" value="1"/>
</dbReference>
<gene>
    <name evidence="2" type="ORF">PGT21_003796</name>
</gene>
<feature type="signal peptide" evidence="1">
    <location>
        <begin position="1"/>
        <end position="27"/>
    </location>
</feature>
<keyword evidence="3" id="KW-1185">Reference proteome</keyword>